<dbReference type="PANTHER" id="PTHR33048:SF129">
    <property type="entry name" value="INTEGRAL MEMBRANE PROTEIN-RELATED"/>
    <property type="match status" value="1"/>
</dbReference>
<evidence type="ECO:0000313" key="8">
    <source>
        <dbReference type="EMBL" id="KAK3366773.1"/>
    </source>
</evidence>
<evidence type="ECO:0000256" key="2">
    <source>
        <dbReference type="ARBA" id="ARBA00022692"/>
    </source>
</evidence>
<feature type="transmembrane region" description="Helical" evidence="6">
    <location>
        <begin position="94"/>
        <end position="116"/>
    </location>
</feature>
<evidence type="ECO:0000256" key="4">
    <source>
        <dbReference type="ARBA" id="ARBA00023136"/>
    </source>
</evidence>
<keyword evidence="4 6" id="KW-0472">Membrane</keyword>
<accession>A0AAE0JYM2</accession>
<keyword evidence="2 6" id="KW-0812">Transmembrane</keyword>
<evidence type="ECO:0000313" key="9">
    <source>
        <dbReference type="Proteomes" id="UP001287356"/>
    </source>
</evidence>
<sequence length="325" mass="35481">MANEGTDPKLGEGPRAMAILVPLFALALAVYALRIWTRARPKYRLNASDYTVSVAVLAETIVLVLTAVAVARGYGLPKSSISPGNAEIVGRTTFAVYMIALWASAFARISVSCLLLKIAQERAWRIVLWGFIVIQALTLAAFDIIELVQCSPIRAMWAVVPNSRCLNPDKVWIVVCFFAGIGTAGDVVCAVLPMFIIWRMSRSVVEKILVSILLGLGLLAGIGGVQKLVILKSWDPFSPNASRDIMNAFIWIRVEEITLIIGACAPPLKSSIERLLHRRFGFPQFDPAERGLGEVYTMPDSSFKPQRLLWDGSFQGSTSAASSAR</sequence>
<proteinExistence type="inferred from homology"/>
<keyword evidence="9" id="KW-1185">Reference proteome</keyword>
<dbReference type="AlphaFoldDB" id="A0AAE0JYM2"/>
<dbReference type="Proteomes" id="UP001287356">
    <property type="component" value="Unassembled WGS sequence"/>
</dbReference>
<dbReference type="Pfam" id="PF20684">
    <property type="entry name" value="Fung_rhodopsin"/>
    <property type="match status" value="1"/>
</dbReference>
<dbReference type="GO" id="GO:0016020">
    <property type="term" value="C:membrane"/>
    <property type="evidence" value="ECO:0007669"/>
    <property type="project" value="UniProtKB-SubCell"/>
</dbReference>
<feature type="transmembrane region" description="Helical" evidence="6">
    <location>
        <begin position="123"/>
        <end position="142"/>
    </location>
</feature>
<comment type="caution">
    <text evidence="8">The sequence shown here is derived from an EMBL/GenBank/DDBJ whole genome shotgun (WGS) entry which is preliminary data.</text>
</comment>
<dbReference type="InterPro" id="IPR049326">
    <property type="entry name" value="Rhodopsin_dom_fungi"/>
</dbReference>
<gene>
    <name evidence="8" type="ORF">B0T24DRAFT_722693</name>
</gene>
<evidence type="ECO:0000256" key="3">
    <source>
        <dbReference type="ARBA" id="ARBA00022989"/>
    </source>
</evidence>
<name>A0AAE0JYM2_9PEZI</name>
<evidence type="ECO:0000259" key="7">
    <source>
        <dbReference type="Pfam" id="PF20684"/>
    </source>
</evidence>
<feature type="domain" description="Rhodopsin" evidence="7">
    <location>
        <begin position="33"/>
        <end position="273"/>
    </location>
</feature>
<evidence type="ECO:0000256" key="1">
    <source>
        <dbReference type="ARBA" id="ARBA00004141"/>
    </source>
</evidence>
<protein>
    <recommendedName>
        <fullName evidence="7">Rhodopsin domain-containing protein</fullName>
    </recommendedName>
</protein>
<dbReference type="PANTHER" id="PTHR33048">
    <property type="entry name" value="PTH11-LIKE INTEGRAL MEMBRANE PROTEIN (AFU_ORTHOLOGUE AFUA_5G11245)"/>
    <property type="match status" value="1"/>
</dbReference>
<feature type="transmembrane region" description="Helical" evidence="6">
    <location>
        <begin position="54"/>
        <end position="74"/>
    </location>
</feature>
<dbReference type="InterPro" id="IPR052337">
    <property type="entry name" value="SAT4-like"/>
</dbReference>
<feature type="transmembrane region" description="Helical" evidence="6">
    <location>
        <begin position="208"/>
        <end position="230"/>
    </location>
</feature>
<evidence type="ECO:0000256" key="6">
    <source>
        <dbReference type="SAM" id="Phobius"/>
    </source>
</evidence>
<evidence type="ECO:0000256" key="5">
    <source>
        <dbReference type="ARBA" id="ARBA00038359"/>
    </source>
</evidence>
<reference evidence="8" key="2">
    <citation type="submission" date="2023-06" db="EMBL/GenBank/DDBJ databases">
        <authorList>
            <consortium name="Lawrence Berkeley National Laboratory"/>
            <person name="Haridas S."/>
            <person name="Hensen N."/>
            <person name="Bonometti L."/>
            <person name="Westerberg I."/>
            <person name="Brannstrom I.O."/>
            <person name="Guillou S."/>
            <person name="Cros-Aarteil S."/>
            <person name="Calhoun S."/>
            <person name="Kuo A."/>
            <person name="Mondo S."/>
            <person name="Pangilinan J."/>
            <person name="Riley R."/>
            <person name="Labutti K."/>
            <person name="Andreopoulos B."/>
            <person name="Lipzen A."/>
            <person name="Chen C."/>
            <person name="Yanf M."/>
            <person name="Daum C."/>
            <person name="Ng V."/>
            <person name="Clum A."/>
            <person name="Steindorff A."/>
            <person name="Ohm R."/>
            <person name="Martin F."/>
            <person name="Silar P."/>
            <person name="Natvig D."/>
            <person name="Lalanne C."/>
            <person name="Gautier V."/>
            <person name="Ament-Velasquez S.L."/>
            <person name="Kruys A."/>
            <person name="Hutchinson M.I."/>
            <person name="Powell A.J."/>
            <person name="Barry K."/>
            <person name="Miller A.N."/>
            <person name="Grigoriev I.V."/>
            <person name="Debuchy R."/>
            <person name="Gladieux P."/>
            <person name="Thoren M.H."/>
            <person name="Johannesson H."/>
        </authorList>
    </citation>
    <scope>NUCLEOTIDE SEQUENCE</scope>
    <source>
        <strain evidence="8">CBS 958.72</strain>
    </source>
</reference>
<comment type="subcellular location">
    <subcellularLocation>
        <location evidence="1">Membrane</location>
        <topology evidence="1">Multi-pass membrane protein</topology>
    </subcellularLocation>
</comment>
<dbReference type="EMBL" id="JAULSN010000007">
    <property type="protein sequence ID" value="KAK3366773.1"/>
    <property type="molecule type" value="Genomic_DNA"/>
</dbReference>
<feature type="transmembrane region" description="Helical" evidence="6">
    <location>
        <begin position="16"/>
        <end position="33"/>
    </location>
</feature>
<keyword evidence="3 6" id="KW-1133">Transmembrane helix</keyword>
<reference evidence="8" key="1">
    <citation type="journal article" date="2023" name="Mol. Phylogenet. Evol.">
        <title>Genome-scale phylogeny and comparative genomics of the fungal order Sordariales.</title>
        <authorList>
            <person name="Hensen N."/>
            <person name="Bonometti L."/>
            <person name="Westerberg I."/>
            <person name="Brannstrom I.O."/>
            <person name="Guillou S."/>
            <person name="Cros-Aarteil S."/>
            <person name="Calhoun S."/>
            <person name="Haridas S."/>
            <person name="Kuo A."/>
            <person name="Mondo S."/>
            <person name="Pangilinan J."/>
            <person name="Riley R."/>
            <person name="LaButti K."/>
            <person name="Andreopoulos B."/>
            <person name="Lipzen A."/>
            <person name="Chen C."/>
            <person name="Yan M."/>
            <person name="Daum C."/>
            <person name="Ng V."/>
            <person name="Clum A."/>
            <person name="Steindorff A."/>
            <person name="Ohm R.A."/>
            <person name="Martin F."/>
            <person name="Silar P."/>
            <person name="Natvig D.O."/>
            <person name="Lalanne C."/>
            <person name="Gautier V."/>
            <person name="Ament-Velasquez S.L."/>
            <person name="Kruys A."/>
            <person name="Hutchinson M.I."/>
            <person name="Powell A.J."/>
            <person name="Barry K."/>
            <person name="Miller A.N."/>
            <person name="Grigoriev I.V."/>
            <person name="Debuchy R."/>
            <person name="Gladieux P."/>
            <person name="Hiltunen Thoren M."/>
            <person name="Johannesson H."/>
        </authorList>
    </citation>
    <scope>NUCLEOTIDE SEQUENCE</scope>
    <source>
        <strain evidence="8">CBS 958.72</strain>
    </source>
</reference>
<organism evidence="8 9">
    <name type="scientific">Lasiosphaeria ovina</name>
    <dbReference type="NCBI Taxonomy" id="92902"/>
    <lineage>
        <taxon>Eukaryota</taxon>
        <taxon>Fungi</taxon>
        <taxon>Dikarya</taxon>
        <taxon>Ascomycota</taxon>
        <taxon>Pezizomycotina</taxon>
        <taxon>Sordariomycetes</taxon>
        <taxon>Sordariomycetidae</taxon>
        <taxon>Sordariales</taxon>
        <taxon>Lasiosphaeriaceae</taxon>
        <taxon>Lasiosphaeria</taxon>
    </lineage>
</organism>
<feature type="transmembrane region" description="Helical" evidence="6">
    <location>
        <begin position="171"/>
        <end position="196"/>
    </location>
</feature>
<comment type="similarity">
    <text evidence="5">Belongs to the SAT4 family.</text>
</comment>